<protein>
    <submittedName>
        <fullName evidence="10">Vg2</fullName>
    </submittedName>
    <submittedName>
        <fullName evidence="9">Vitellogenin 2</fullName>
    </submittedName>
</protein>
<keyword evidence="1 6" id="KW-0732">Signal</keyword>
<keyword evidence="2" id="KW-0758">Storage protein</keyword>
<comment type="caution">
    <text evidence="5">Lacks conserved residue(s) required for the propagation of feature annotation.</text>
</comment>
<dbReference type="SUPFAM" id="SSF48431">
    <property type="entry name" value="Lipovitellin-phosvitin complex, superhelical domain"/>
    <property type="match status" value="1"/>
</dbReference>
<keyword evidence="3" id="KW-1015">Disulfide bond</keyword>
<organism evidence="9">
    <name type="scientific">Agasicles hygrophila</name>
    <dbReference type="NCBI Taxonomy" id="715812"/>
    <lineage>
        <taxon>Eukaryota</taxon>
        <taxon>Metazoa</taxon>
        <taxon>Ecdysozoa</taxon>
        <taxon>Arthropoda</taxon>
        <taxon>Hexapoda</taxon>
        <taxon>Insecta</taxon>
        <taxon>Pterygota</taxon>
        <taxon>Neoptera</taxon>
        <taxon>Endopterygota</taxon>
        <taxon>Coleoptera</taxon>
        <taxon>Polyphaga</taxon>
        <taxon>Cucujiformia</taxon>
        <taxon>Chrysomeloidea</taxon>
        <taxon>Chrysomelidae</taxon>
        <taxon>Galerucinae</taxon>
        <taxon>Alticini</taxon>
        <taxon>Agasicles</taxon>
    </lineage>
</organism>
<dbReference type="GO" id="GO:0005319">
    <property type="term" value="F:lipid transporter activity"/>
    <property type="evidence" value="ECO:0007669"/>
    <property type="project" value="InterPro"/>
</dbReference>
<reference evidence="10" key="1">
    <citation type="submission" date="2018-07" db="EMBL/GenBank/DDBJ databases">
        <title>Sox genes in Agasicles hygrophila (Coleoptera: Chrysomelidae) are involved in the ovarian development.</title>
        <authorList>
            <person name="Yao W."/>
        </authorList>
    </citation>
    <scope>NUCLEOTIDE SEQUENCE</scope>
</reference>
<dbReference type="SUPFAM" id="SSF56968">
    <property type="entry name" value="Lipovitellin-phosvitin complex, beta-sheet shell regions"/>
    <property type="match status" value="2"/>
</dbReference>
<dbReference type="InterPro" id="IPR015255">
    <property type="entry name" value="Vitellinogen_open_b-sht"/>
</dbReference>
<dbReference type="InterPro" id="IPR015819">
    <property type="entry name" value="Lipid_transp_b-sht_shell"/>
</dbReference>
<dbReference type="Pfam" id="PF00094">
    <property type="entry name" value="VWD"/>
    <property type="match status" value="1"/>
</dbReference>
<evidence type="ECO:0000259" key="8">
    <source>
        <dbReference type="PROSITE" id="PS51233"/>
    </source>
</evidence>
<dbReference type="InterPro" id="IPR001747">
    <property type="entry name" value="Vitellogenin_N"/>
</dbReference>
<dbReference type="Pfam" id="PF09172">
    <property type="entry name" value="Vit_open_b-sht"/>
    <property type="match status" value="1"/>
</dbReference>
<evidence type="ECO:0000256" key="6">
    <source>
        <dbReference type="SAM" id="SignalP"/>
    </source>
</evidence>
<evidence type="ECO:0000256" key="5">
    <source>
        <dbReference type="PROSITE-ProRule" id="PRU00557"/>
    </source>
</evidence>
<accession>A0A516KLL7</accession>
<evidence type="ECO:0000313" key="9">
    <source>
        <dbReference type="EMBL" id="QDP42283.1"/>
    </source>
</evidence>
<dbReference type="InterPro" id="IPR050733">
    <property type="entry name" value="Vitellogenin/Apolipophorin"/>
</dbReference>
<evidence type="ECO:0000313" key="10">
    <source>
        <dbReference type="EMBL" id="QES69169.1"/>
    </source>
</evidence>
<dbReference type="SMART" id="SM00638">
    <property type="entry name" value="LPD_N"/>
    <property type="match status" value="1"/>
</dbReference>
<dbReference type="SMART" id="SM01169">
    <property type="entry name" value="DUF1943"/>
    <property type="match status" value="1"/>
</dbReference>
<sequence length="1781" mass="201987">MWSQVVLCLLVGIAYASQNPTWTENKEFVYKIEGRTLTGFKEISNQFAGFFFRGNLKVQPRSGGKLQSIILNAEYSPINKVLDNGWKTDIPEEELTWKPLGLSQKPFTMNIVNGKIHSMTVSKKIPIWELNMVKGVASVFQLNTNGENVLPSTINVLPNDNSNNAIFMAMEDTVSGQTETLYEIRPVPEHLIQGKLDQEGLEFPQMSEHDEIIEVFKHMNFSNQEILPVYAHGFGNPRAGTKPGRTHMGDYFTRETGGRALLVGSLRHYTVLQSSIVSRVMMKPTVTDEKFGQVISVIVAKLEDVKSEFEKIESVTEPVELDNLVYEYDPNPFSSDNSVSGLTKRLSQDEESQRFSGAYDRMRTKRSASHDFDTLEQPEVSEAARTPFLGMTTGYVGKSIKNAVNVVKEAQTIIKKLASDILDAEKDHHEKSLERFSDLVTLIRLMNREELDQLSHLLYTQAEEGPEAVMWTIFLNAAAESGTGTALLLFDTLIESDKIDADEAAEAIATLADSAVHPTMAFMKSFFDFVKKDKVMAKAPLNETVLIAFGSLARTAVIDKSYSRSEFPVKSFGSYRTEEHKHFIREEVIPYITEMLHQAVERAEARTVQVIIKVLGSIADLRILTAFEPYLEGKKQASQFQRFLMIVALDELAMIHPEETGAVLYRVYQNPGEHPAVRIAAVYKIMSCEPTAELFQLMAQNTNIETNEHVNSAVKHTIVQLSQLDANLFPELKKAAQAAVPLLTESSFGLNYGANYLRDFVKDELNKNQLEIASFIPSEDSYTPKGYRYSSLSSWNGFFHRDMDVQAYVSSIDQLLDVAYQQTKKTQQEMKEQERFSAEQLRNPWSSISIAKKMNMKAEEREQLEGYLSWGFGPLTKILNFDNETIEQAPKMIRKIEEEARKGKKMNFLKFTQTEEMTLAVPTAMGIPLVYTYKNPMLVKFRGQIQASADPQISDGSSLHAPNQVKLTAQISATVSGKIQGRLAFVTPFEHKVYISGFDKHLQANLPKTQAEIELDLEKQTVEIMVEPKQETPKQLLHYRTWPYTGIKDLLNFEPLTSQQDVKEIEPRNMQGFKTTVGEKSGFALDIELNHERAFVSNLKLVNSFSKNGLYDGLRALWVDSEIQSSQLNIRYNPQKSFARKITLKSRWDEIYIERAVPLPGPWKLNDEASQKERQEQLMQSVSAGIQSAKVVSLDTIMVVEGNKQIKYILTAAAAKSNIDPQSRAKFSFKRTSRGEIIKDYEAHILLRNEAPNTNGLDVEFTLRNPPKMETEIEAHFGYSKEKLSIVKVEIKHNRSEERVEFLRGSDRFETCKQEMEEGNKALNACTQLIMEANLLDRVEIKVKHENLKEKVKNLIERVYDAVRVHLLPVIDIKARLEKSIIPENEIMMKVKFHEDLRFVNVTVQTKNEKTKAVNIPVNEIAREIVVAHPVFHVRSRVLSSVFGVNAYRDFCTIDNNRASTFSNKTYPAQISNEWTLMALYAPKQARDIDAQQPEEYVAKLLKTQTENLAILVRKSQQSPKMKEFKIVVSSPETNFKVVEINLIPSAGQIKVSVNGQLNDRLSFDLYQGFIQIYPLPNKEAKVEIRGFVYVIYDGERARVTAVSDKLKDATRGICGQFNDQDGEDFLVSENCIARKPKKFVKSFEVQSQEGEQVRQQFSGNDKQCVEKQVPLYVNVITSRESRRKQHSHTPSVSKSNCRMEQTRYVHKNGQICFTTVPLTTCKSGCRPEGSRLKTVGVHCVARSNVSDMWKKQIDNDISPDFSTKRATDTAEVHIPEECHA</sequence>
<feature type="chain" id="PRO_5036131626" evidence="6">
    <location>
        <begin position="17"/>
        <end position="1781"/>
    </location>
</feature>
<dbReference type="InterPro" id="IPR015816">
    <property type="entry name" value="Vitellinogen_b-sht_N"/>
</dbReference>
<reference evidence="9" key="2">
    <citation type="journal article" date="2019" name="Front. Physiol.">
        <title>Identification and Expression Patterns of Three Vitellogenin Genes and Their Roles in Reproduction of the Alligatorweed Flea Beetle Agasicles hygrophila (Coleoptera: Chrysomelidae).</title>
        <authorList>
            <person name="Zhang H."/>
            <person name="Wang Y."/>
            <person name="Liu Y."/>
            <person name="Zhao M."/>
            <person name="Jin J."/>
            <person name="Zhou Z."/>
            <person name="Guo J."/>
        </authorList>
    </citation>
    <scope>NUCLEOTIDE SEQUENCE</scope>
</reference>
<dbReference type="PROSITE" id="PS51233">
    <property type="entry name" value="VWFD"/>
    <property type="match status" value="1"/>
</dbReference>
<dbReference type="PANTHER" id="PTHR23345">
    <property type="entry name" value="VITELLOGENIN-RELATED"/>
    <property type="match status" value="1"/>
</dbReference>
<feature type="signal peptide" evidence="6">
    <location>
        <begin position="1"/>
        <end position="16"/>
    </location>
</feature>
<evidence type="ECO:0000256" key="2">
    <source>
        <dbReference type="ARBA" id="ARBA00022761"/>
    </source>
</evidence>
<proteinExistence type="evidence at transcript level"/>
<dbReference type="Pfam" id="PF01347">
    <property type="entry name" value="Vitellogenin_N"/>
    <property type="match status" value="1"/>
</dbReference>
<dbReference type="PROSITE" id="PS51211">
    <property type="entry name" value="VITELLOGENIN"/>
    <property type="match status" value="1"/>
</dbReference>
<dbReference type="Gene3D" id="2.30.230.10">
    <property type="entry name" value="Lipovitellin, beta-sheet shell regions, chain A"/>
    <property type="match status" value="1"/>
</dbReference>
<dbReference type="PANTHER" id="PTHR23345:SF15">
    <property type="entry name" value="VITELLOGENIN 1-RELATED"/>
    <property type="match status" value="1"/>
</dbReference>
<dbReference type="EMBL" id="MH667493">
    <property type="protein sequence ID" value="QES69169.1"/>
    <property type="molecule type" value="mRNA"/>
</dbReference>
<name>A0A516KLL7_9CUCU</name>
<evidence type="ECO:0000256" key="1">
    <source>
        <dbReference type="ARBA" id="ARBA00022729"/>
    </source>
</evidence>
<feature type="domain" description="Vitellogenin" evidence="7">
    <location>
        <begin position="22"/>
        <end position="787"/>
    </location>
</feature>
<evidence type="ECO:0000259" key="7">
    <source>
        <dbReference type="PROSITE" id="PS51211"/>
    </source>
</evidence>
<dbReference type="InterPro" id="IPR011030">
    <property type="entry name" value="Lipovitellin_superhlx_dom"/>
</dbReference>
<feature type="domain" description="VWFD" evidence="8">
    <location>
        <begin position="1450"/>
        <end position="1653"/>
    </location>
</feature>
<keyword evidence="4" id="KW-0325">Glycoprotein</keyword>
<dbReference type="EMBL" id="MH423680">
    <property type="protein sequence ID" value="QDP42283.1"/>
    <property type="molecule type" value="mRNA"/>
</dbReference>
<dbReference type="InterPro" id="IPR001846">
    <property type="entry name" value="VWF_type-D"/>
</dbReference>
<gene>
    <name evidence="9" type="primary">Vg2</name>
</gene>
<evidence type="ECO:0000256" key="4">
    <source>
        <dbReference type="ARBA" id="ARBA00023180"/>
    </source>
</evidence>
<dbReference type="Gene3D" id="2.20.80.10">
    <property type="entry name" value="Lipovitellin-phosvitin complex, chain A, domain 4"/>
    <property type="match status" value="1"/>
</dbReference>
<evidence type="ECO:0000256" key="3">
    <source>
        <dbReference type="ARBA" id="ARBA00023157"/>
    </source>
</evidence>
<dbReference type="GO" id="GO:0045735">
    <property type="term" value="F:nutrient reservoir activity"/>
    <property type="evidence" value="ECO:0007669"/>
    <property type="project" value="UniProtKB-KW"/>
</dbReference>
<dbReference type="Gene3D" id="1.25.10.20">
    <property type="entry name" value="Vitellinogen, superhelical"/>
    <property type="match status" value="1"/>
</dbReference>